<evidence type="ECO:0000256" key="1">
    <source>
        <dbReference type="SAM" id="Phobius"/>
    </source>
</evidence>
<proteinExistence type="predicted"/>
<comment type="caution">
    <text evidence="2">The sequence shown here is derived from an EMBL/GenBank/DDBJ whole genome shotgun (WGS) entry which is preliminary data.</text>
</comment>
<organism evidence="2 3">
    <name type="scientific">Brucella haematophila</name>
    <dbReference type="NCBI Taxonomy" id="419474"/>
    <lineage>
        <taxon>Bacteria</taxon>
        <taxon>Pseudomonadati</taxon>
        <taxon>Pseudomonadota</taxon>
        <taxon>Alphaproteobacteria</taxon>
        <taxon>Hyphomicrobiales</taxon>
        <taxon>Brucellaceae</taxon>
        <taxon>Brucella/Ochrobactrum group</taxon>
        <taxon>Brucella</taxon>
    </lineage>
</organism>
<gene>
    <name evidence="2" type="ORF">HED55_04230</name>
</gene>
<feature type="transmembrane region" description="Helical" evidence="1">
    <location>
        <begin position="16"/>
        <end position="35"/>
    </location>
</feature>
<keyword evidence="3" id="KW-1185">Reference proteome</keyword>
<keyword evidence="1" id="KW-0812">Transmembrane</keyword>
<accession>A0ABX1DIU9</accession>
<sequence length="198" mass="21784">MVIVTAPALVPRILKLPVYLIFIISIAVLAAYNILNTFGTVASASSFSQTSAVETMNEISSQATNTMTAIYSANLPLDSAPFEKTYNSFQFTAENTVSEIQKIKPDIIIIDKLWSYNDPKLYETAARQLGLVKFTVNRAPEAAMCDYQGESSFADCLSALLGERGSTPAPVYEIYVDRNEIQLLKFIKGDVRELGTAY</sequence>
<protein>
    <submittedName>
        <fullName evidence="2">Uncharacterized protein</fullName>
    </submittedName>
</protein>
<keyword evidence="1" id="KW-0472">Membrane</keyword>
<dbReference type="Proteomes" id="UP000704467">
    <property type="component" value="Unassembled WGS sequence"/>
</dbReference>
<name>A0ABX1DIU9_9HYPH</name>
<evidence type="ECO:0000313" key="3">
    <source>
        <dbReference type="Proteomes" id="UP000704467"/>
    </source>
</evidence>
<evidence type="ECO:0000313" key="2">
    <source>
        <dbReference type="EMBL" id="NKC02856.1"/>
    </source>
</evidence>
<reference evidence="2 3" key="1">
    <citation type="submission" date="2020-03" db="EMBL/GenBank/DDBJ databases">
        <title>Whole genome sequencing of clinical and environmental type strains of Ochrobactrum.</title>
        <authorList>
            <person name="Dharne M."/>
        </authorList>
    </citation>
    <scope>NUCLEOTIDE SEQUENCE [LARGE SCALE GENOMIC DNA]</scope>
    <source>
        <strain evidence="2 3">CIP 109452</strain>
    </source>
</reference>
<dbReference type="EMBL" id="JAAVLN010000001">
    <property type="protein sequence ID" value="NKC02856.1"/>
    <property type="molecule type" value="Genomic_DNA"/>
</dbReference>
<keyword evidence="1" id="KW-1133">Transmembrane helix</keyword>